<feature type="compositionally biased region" description="Basic and acidic residues" evidence="1">
    <location>
        <begin position="559"/>
        <end position="585"/>
    </location>
</feature>
<dbReference type="AlphaFoldDB" id="A0A9Q0URM5"/>
<feature type="region of interest" description="Disordered" evidence="1">
    <location>
        <begin position="737"/>
        <end position="765"/>
    </location>
</feature>
<dbReference type="PANTHER" id="PTHR31680">
    <property type="entry name" value="LONGIFOLIA PROTEIN"/>
    <property type="match status" value="1"/>
</dbReference>
<evidence type="ECO:0000259" key="2">
    <source>
        <dbReference type="Pfam" id="PF14309"/>
    </source>
</evidence>
<feature type="region of interest" description="Disordered" evidence="1">
    <location>
        <begin position="178"/>
        <end position="205"/>
    </location>
</feature>
<proteinExistence type="predicted"/>
<feature type="compositionally biased region" description="Polar residues" evidence="1">
    <location>
        <begin position="294"/>
        <end position="312"/>
    </location>
</feature>
<name>A0A9Q0URM5_SALPP</name>
<organism evidence="3 4">
    <name type="scientific">Salix purpurea</name>
    <name type="common">Purple osier willow</name>
    <dbReference type="NCBI Taxonomy" id="77065"/>
    <lineage>
        <taxon>Eukaryota</taxon>
        <taxon>Viridiplantae</taxon>
        <taxon>Streptophyta</taxon>
        <taxon>Embryophyta</taxon>
        <taxon>Tracheophyta</taxon>
        <taxon>Spermatophyta</taxon>
        <taxon>Magnoliopsida</taxon>
        <taxon>eudicotyledons</taxon>
        <taxon>Gunneridae</taxon>
        <taxon>Pentapetalae</taxon>
        <taxon>rosids</taxon>
        <taxon>fabids</taxon>
        <taxon>Malpighiales</taxon>
        <taxon>Salicaceae</taxon>
        <taxon>Saliceae</taxon>
        <taxon>Salix</taxon>
    </lineage>
</organism>
<feature type="domain" description="DUF4378" evidence="2">
    <location>
        <begin position="859"/>
        <end position="1035"/>
    </location>
</feature>
<reference evidence="3" key="2">
    <citation type="journal article" date="2023" name="Int. J. Mol. Sci.">
        <title>De Novo Assembly and Annotation of 11 Diverse Shrub Willow (Salix) Genomes Reveals Novel Gene Organization in Sex-Linked Regions.</title>
        <authorList>
            <person name="Hyden B."/>
            <person name="Feng K."/>
            <person name="Yates T.B."/>
            <person name="Jawdy S."/>
            <person name="Cereghino C."/>
            <person name="Smart L.B."/>
            <person name="Muchero W."/>
        </authorList>
    </citation>
    <scope>NUCLEOTIDE SEQUENCE</scope>
    <source>
        <tissue evidence="3">Shoot tip</tissue>
    </source>
</reference>
<dbReference type="GO" id="GO:0051513">
    <property type="term" value="P:regulation of monopolar cell growth"/>
    <property type="evidence" value="ECO:0007669"/>
    <property type="project" value="InterPro"/>
</dbReference>
<evidence type="ECO:0000313" key="3">
    <source>
        <dbReference type="EMBL" id="KAJ6734838.1"/>
    </source>
</evidence>
<feature type="compositionally biased region" description="Polar residues" evidence="1">
    <location>
        <begin position="133"/>
        <end position="149"/>
    </location>
</feature>
<dbReference type="InterPro" id="IPR025486">
    <property type="entry name" value="DUF4378"/>
</dbReference>
<dbReference type="Pfam" id="PF14309">
    <property type="entry name" value="DUF4378"/>
    <property type="match status" value="1"/>
</dbReference>
<feature type="compositionally biased region" description="Polar residues" evidence="1">
    <location>
        <begin position="749"/>
        <end position="765"/>
    </location>
</feature>
<comment type="caution">
    <text evidence="3">The sequence shown here is derived from an EMBL/GenBank/DDBJ whole genome shotgun (WGS) entry which is preliminary data.</text>
</comment>
<dbReference type="OrthoDB" id="769613at2759"/>
<feature type="compositionally biased region" description="Polar residues" evidence="1">
    <location>
        <begin position="403"/>
        <end position="417"/>
    </location>
</feature>
<feature type="compositionally biased region" description="Polar residues" evidence="1">
    <location>
        <begin position="699"/>
        <end position="708"/>
    </location>
</feature>
<feature type="region of interest" description="Disordered" evidence="1">
    <location>
        <begin position="39"/>
        <end position="149"/>
    </location>
</feature>
<feature type="region of interest" description="Disordered" evidence="1">
    <location>
        <begin position="266"/>
        <end position="312"/>
    </location>
</feature>
<accession>A0A9Q0URM5</accession>
<dbReference type="InterPro" id="IPR033334">
    <property type="entry name" value="LNG1/2"/>
</dbReference>
<feature type="compositionally biased region" description="Low complexity" evidence="1">
    <location>
        <begin position="88"/>
        <end position="111"/>
    </location>
</feature>
<dbReference type="Proteomes" id="UP001151532">
    <property type="component" value="Chromosome 17"/>
</dbReference>
<dbReference type="EMBL" id="JAPFFK010000011">
    <property type="protein sequence ID" value="KAJ6734838.1"/>
    <property type="molecule type" value="Genomic_DNA"/>
</dbReference>
<feature type="compositionally biased region" description="Polar residues" evidence="1">
    <location>
        <begin position="678"/>
        <end position="690"/>
    </location>
</feature>
<evidence type="ECO:0000256" key="1">
    <source>
        <dbReference type="SAM" id="MobiDB-lite"/>
    </source>
</evidence>
<keyword evidence="4" id="KW-1185">Reference proteome</keyword>
<feature type="region of interest" description="Disordered" evidence="1">
    <location>
        <begin position="342"/>
        <end position="424"/>
    </location>
</feature>
<gene>
    <name evidence="3" type="ORF">OIU79_001998</name>
</gene>
<feature type="compositionally biased region" description="Polar residues" evidence="1">
    <location>
        <begin position="116"/>
        <end position="125"/>
    </location>
</feature>
<feature type="region of interest" description="Disordered" evidence="1">
    <location>
        <begin position="554"/>
        <end position="708"/>
    </location>
</feature>
<feature type="compositionally biased region" description="Polar residues" evidence="1">
    <location>
        <begin position="48"/>
        <end position="57"/>
    </location>
</feature>
<dbReference type="PANTHER" id="PTHR31680:SF15">
    <property type="entry name" value="PROTEIN LONGIFOLIA 2"/>
    <property type="match status" value="1"/>
</dbReference>
<sequence>MSAKYMYRLSDENPDLHKQIGCMNGIFQLFDRHHILGGSRRTARQNQKRLPSGQNGNHGNGIQPKGAPQKKTTEKKARALKEKHRTSTESSRTSFSSSSCSSSISSLECSRAPQMEPSSCSQSAAPENHARNSHTYKPNASLQSGQQSLDLRDVVKDSIYREARGLSVKTATTGETRGQTLKFIDSPRPSHYLNSVSPKDPGPRESFRVLHKLRESPSKSSEGKSSFLAGGLKDARRFSYDGRESSRDTLKSTIKLKELPRLSLDSRAGSVRGSNPEMKSNFLSRDLGRDDVNSDSLLSNQQEPESNKQPSSVVAKLMGLEALPDPVSTGGNQAAQIKTHLDEDNKFLGSSRTADSDKQNRISGSPRNLHKEPTSPCQRNAATAKKLTATSRFPMEPAPWRQQDGSRGSQAPAQKNQAPLAKVPSSSLSVYGEIEKRLAQLQFQKSGKDLRALKQILDAMQKTKEIFETRKEDSRFENRTSIISSLDQSSKLANLQDLQSNSPISVPTKGSTSPKSFKSSIVIMKPAKFIGKAINPVSAINSTDSSSGIHRLRVATPENGRKESVDKQAAKDVSPRIKNPTDHSNKPLHRYPVDKNAGARIIRLAQPSKEIRSPTREATNSGKRSEIMNLRQQQKKLGFEKQTCPATASSESNRRRRQPGKQPTDSCSPHQKPRAKSLNLQPSDYESSDISDLRDSSHQSDAVSESNISLASQYDDEVLSIDRSNKINKTSIQQAHLRQRNLVERSTKDTSIQEPRPASSEQPSPVSVLDAAFFGDELPSPIKKISIAFKDDDALKSDGVEWIPPIDENYSFHSMNSMFNQKNGKNPKPLIQNLKEMLSTHEEYITDETTPFYNHANPDHQYISQIYLASGLHKDFESGLGTINLHPTGTPINPDIFHGLEQARASSGHFNDDHYGKKISLSETHAKIQRKLLFDVVNEILVHKLLSENSSKQWLSSKMLAGKGQKGQKLLGDLCSEIDRLQCLQYLLDEEDDNSRSVQWEDLMHESIHWTACHDEIQGIVLAVERLIFKDLITEVINSEMIVRQGKVSWSPQATVSKIILFLAELFQHHLLVVPPSHWCLNLWV</sequence>
<protein>
    <submittedName>
        <fullName evidence="3">LONGIFOLIA PROTEIN</fullName>
    </submittedName>
</protein>
<feature type="compositionally biased region" description="Basic and acidic residues" evidence="1">
    <location>
        <begin position="71"/>
        <end position="80"/>
    </location>
</feature>
<evidence type="ECO:0000313" key="4">
    <source>
        <dbReference type="Proteomes" id="UP001151532"/>
    </source>
</evidence>
<reference evidence="3" key="1">
    <citation type="submission" date="2022-11" db="EMBL/GenBank/DDBJ databases">
        <authorList>
            <person name="Hyden B.L."/>
            <person name="Feng K."/>
            <person name="Yates T."/>
            <person name="Jawdy S."/>
            <person name="Smart L.B."/>
            <person name="Muchero W."/>
        </authorList>
    </citation>
    <scope>NUCLEOTIDE SEQUENCE</scope>
    <source>
        <tissue evidence="3">Shoot tip</tissue>
    </source>
</reference>
<feature type="region of interest" description="Disordered" evidence="1">
    <location>
        <begin position="498"/>
        <end position="517"/>
    </location>
</feature>